<dbReference type="Proteomes" id="UP001596414">
    <property type="component" value="Unassembled WGS sequence"/>
</dbReference>
<dbReference type="Gene3D" id="2.60.120.1140">
    <property type="entry name" value="Protein of unknown function DUF192"/>
    <property type="match status" value="1"/>
</dbReference>
<dbReference type="AlphaFoldDB" id="A0ABD5X4Y1"/>
<sequence>MSDPRRRTLLTMVVSVGLAGCLNETDDSSNSRDPSPTESPSSATATATADPSTPTPTPTENESDTTTPPEKATQTPTEGTDREIFSDYEMETVSVQTTGGEGLGSVRAAIADTPSLRQTGLSDTETLPENYGMLFVFDSVDDWTFIMPDMDFGIDIIYADATGEITTIHHAPKPGPDEDGSEQEYPGRGQYVLEVNKEWTTERGVERGDILDFQL</sequence>
<dbReference type="PROSITE" id="PS51257">
    <property type="entry name" value="PROKAR_LIPOPROTEIN"/>
    <property type="match status" value="1"/>
</dbReference>
<feature type="region of interest" description="Disordered" evidence="1">
    <location>
        <begin position="21"/>
        <end position="84"/>
    </location>
</feature>
<proteinExistence type="predicted"/>
<organism evidence="2 3">
    <name type="scientific">Halovenus rubra</name>
    <dbReference type="NCBI Taxonomy" id="869890"/>
    <lineage>
        <taxon>Archaea</taxon>
        <taxon>Methanobacteriati</taxon>
        <taxon>Methanobacteriota</taxon>
        <taxon>Stenosarchaea group</taxon>
        <taxon>Halobacteria</taxon>
        <taxon>Halobacteriales</taxon>
        <taxon>Haloarculaceae</taxon>
        <taxon>Halovenus</taxon>
    </lineage>
</organism>
<dbReference type="PANTHER" id="PTHR37953">
    <property type="entry name" value="UPF0127 PROTEIN MJ1496"/>
    <property type="match status" value="1"/>
</dbReference>
<dbReference type="InterPro" id="IPR003795">
    <property type="entry name" value="DUF192"/>
</dbReference>
<gene>
    <name evidence="2" type="ORF">ACFQJ7_02770</name>
</gene>
<dbReference type="PANTHER" id="PTHR37953:SF1">
    <property type="entry name" value="UPF0127 PROTEIN MJ1496"/>
    <property type="match status" value="1"/>
</dbReference>
<dbReference type="EMBL" id="JBHSZQ010000002">
    <property type="protein sequence ID" value="MFC7124963.1"/>
    <property type="molecule type" value="Genomic_DNA"/>
</dbReference>
<accession>A0ABD5X4Y1</accession>
<dbReference type="InterPro" id="IPR038695">
    <property type="entry name" value="Saro_0823-like_sf"/>
</dbReference>
<evidence type="ECO:0000256" key="1">
    <source>
        <dbReference type="SAM" id="MobiDB-lite"/>
    </source>
</evidence>
<comment type="caution">
    <text evidence="2">The sequence shown here is derived from an EMBL/GenBank/DDBJ whole genome shotgun (WGS) entry which is preliminary data.</text>
</comment>
<evidence type="ECO:0000313" key="3">
    <source>
        <dbReference type="Proteomes" id="UP001596414"/>
    </source>
</evidence>
<feature type="compositionally biased region" description="Low complexity" evidence="1">
    <location>
        <begin position="33"/>
        <end position="70"/>
    </location>
</feature>
<name>A0ABD5X4Y1_9EURY</name>
<protein>
    <submittedName>
        <fullName evidence="2">DUF192 domain-containing protein</fullName>
    </submittedName>
</protein>
<reference evidence="2 3" key="1">
    <citation type="journal article" date="2014" name="Int. J. Syst. Evol. Microbiol.">
        <title>Complete genome sequence of Corynebacterium casei LMG S-19264T (=DSM 44701T), isolated from a smear-ripened cheese.</title>
        <authorList>
            <consortium name="US DOE Joint Genome Institute (JGI-PGF)"/>
            <person name="Walter F."/>
            <person name="Albersmeier A."/>
            <person name="Kalinowski J."/>
            <person name="Ruckert C."/>
        </authorList>
    </citation>
    <scope>NUCLEOTIDE SEQUENCE [LARGE SCALE GENOMIC DNA]</scope>
    <source>
        <strain evidence="2 3">CGMCC 4.7215</strain>
    </source>
</reference>
<dbReference type="RefSeq" id="WP_267638265.1">
    <property type="nucleotide sequence ID" value="NZ_JAODIY010000013.1"/>
</dbReference>
<dbReference type="Pfam" id="PF02643">
    <property type="entry name" value="DUF192"/>
    <property type="match status" value="1"/>
</dbReference>
<evidence type="ECO:0000313" key="2">
    <source>
        <dbReference type="EMBL" id="MFC7124963.1"/>
    </source>
</evidence>